<comment type="caution">
    <text evidence="2">The sequence shown here is derived from an EMBL/GenBank/DDBJ whole genome shotgun (WGS) entry which is preliminary data.</text>
</comment>
<dbReference type="OrthoDB" id="10415833at2759"/>
<gene>
    <name evidence="2" type="ORF">BB8028_0004g01970</name>
</gene>
<name>A0A2S7YAU2_BEABA</name>
<dbReference type="EMBL" id="JRHA01000004">
    <property type="protein sequence ID" value="PQK13266.1"/>
    <property type="molecule type" value="Genomic_DNA"/>
</dbReference>
<dbReference type="AlphaFoldDB" id="A0A2S7YAU2"/>
<feature type="signal peptide" evidence="1">
    <location>
        <begin position="1"/>
        <end position="32"/>
    </location>
</feature>
<keyword evidence="1" id="KW-0732">Signal</keyword>
<organism evidence="2 3">
    <name type="scientific">Beauveria bassiana</name>
    <name type="common">White muscardine disease fungus</name>
    <name type="synonym">Tritirachium shiotae</name>
    <dbReference type="NCBI Taxonomy" id="176275"/>
    <lineage>
        <taxon>Eukaryota</taxon>
        <taxon>Fungi</taxon>
        <taxon>Dikarya</taxon>
        <taxon>Ascomycota</taxon>
        <taxon>Pezizomycotina</taxon>
        <taxon>Sordariomycetes</taxon>
        <taxon>Hypocreomycetidae</taxon>
        <taxon>Hypocreales</taxon>
        <taxon>Cordycipitaceae</taxon>
        <taxon>Beauveria</taxon>
    </lineage>
</organism>
<proteinExistence type="predicted"/>
<protein>
    <submittedName>
        <fullName evidence="2">Uncharacterized protein</fullName>
    </submittedName>
</protein>
<evidence type="ECO:0000256" key="1">
    <source>
        <dbReference type="SAM" id="SignalP"/>
    </source>
</evidence>
<dbReference type="Proteomes" id="UP000237441">
    <property type="component" value="Unassembled WGS sequence"/>
</dbReference>
<accession>A0A2S7YAU2</accession>
<sequence>MYPCYFPRTTMPLYKFCVIFGALATAVARATGEHAQVVLSTDESPVQQQHPLVPLDRKALEKVCEWFDDFIRTMPVKPGADVILVQEFEQGAASPEDENDSDAALDSVVVDLVGQDKHKKYYNRLKAQYDAIMRSKEEEHAKGDPCD</sequence>
<evidence type="ECO:0000313" key="3">
    <source>
        <dbReference type="Proteomes" id="UP000237441"/>
    </source>
</evidence>
<evidence type="ECO:0000313" key="2">
    <source>
        <dbReference type="EMBL" id="PQK13266.1"/>
    </source>
</evidence>
<reference evidence="2 3" key="1">
    <citation type="submission" date="2016-07" db="EMBL/GenBank/DDBJ databases">
        <title>Comparative genomics of the entomopathogenic fungus Beauveria bassiana.</title>
        <authorList>
            <person name="Valero Jimenez C.A."/>
            <person name="Zwaan B.J."/>
            <person name="Van Kan J.A."/>
            <person name="Takken W."/>
            <person name="Debets A.J."/>
            <person name="Schoustra S.E."/>
            <person name="Koenraadt C.J."/>
        </authorList>
    </citation>
    <scope>NUCLEOTIDE SEQUENCE [LARGE SCALE GENOMIC DNA]</scope>
    <source>
        <strain evidence="2 3">ARSEF 8028</strain>
    </source>
</reference>
<feature type="chain" id="PRO_5015547185" evidence="1">
    <location>
        <begin position="33"/>
        <end position="147"/>
    </location>
</feature>